<keyword evidence="2" id="KW-1185">Reference proteome</keyword>
<sequence length="112" mass="13309">MENMLDVQRHAPIRDREVDVLQEPTEKDRRERVFKIVPKYKMTLNKIYRPMVAREYFSLLFRQRGSPSIDMFTSEIIKSVRQALGYNKLVTNTVTRILVLGKWTTSNCRITM</sequence>
<gene>
    <name evidence="1" type="ORF">Z517_09230</name>
</gene>
<evidence type="ECO:0000313" key="2">
    <source>
        <dbReference type="Proteomes" id="UP000053029"/>
    </source>
</evidence>
<organism evidence="1 2">
    <name type="scientific">Fonsecaea pedrosoi CBS 271.37</name>
    <dbReference type="NCBI Taxonomy" id="1442368"/>
    <lineage>
        <taxon>Eukaryota</taxon>
        <taxon>Fungi</taxon>
        <taxon>Dikarya</taxon>
        <taxon>Ascomycota</taxon>
        <taxon>Pezizomycotina</taxon>
        <taxon>Eurotiomycetes</taxon>
        <taxon>Chaetothyriomycetidae</taxon>
        <taxon>Chaetothyriales</taxon>
        <taxon>Herpotrichiellaceae</taxon>
        <taxon>Fonsecaea</taxon>
    </lineage>
</organism>
<proteinExistence type="predicted"/>
<protein>
    <submittedName>
        <fullName evidence="1">Uncharacterized protein</fullName>
    </submittedName>
</protein>
<name>A0A0D2DGH4_9EURO</name>
<dbReference type="RefSeq" id="XP_013280594.1">
    <property type="nucleotide sequence ID" value="XM_013425140.1"/>
</dbReference>
<dbReference type="VEuPathDB" id="FungiDB:Z517_09230"/>
<reference evidence="1 2" key="1">
    <citation type="submission" date="2015-01" db="EMBL/GenBank/DDBJ databases">
        <title>The Genome Sequence of Fonsecaea pedrosoi CBS 271.37.</title>
        <authorList>
            <consortium name="The Broad Institute Genomics Platform"/>
            <person name="Cuomo C."/>
            <person name="de Hoog S."/>
            <person name="Gorbushina A."/>
            <person name="Stielow B."/>
            <person name="Teixiera M."/>
            <person name="Abouelleil A."/>
            <person name="Chapman S.B."/>
            <person name="Priest M."/>
            <person name="Young S.K."/>
            <person name="Wortman J."/>
            <person name="Nusbaum C."/>
            <person name="Birren B."/>
        </authorList>
    </citation>
    <scope>NUCLEOTIDE SEQUENCE [LARGE SCALE GENOMIC DNA]</scope>
    <source>
        <strain evidence="1 2">CBS 271.37</strain>
    </source>
</reference>
<dbReference type="Proteomes" id="UP000053029">
    <property type="component" value="Unassembled WGS sequence"/>
</dbReference>
<dbReference type="HOGENOM" id="CLU_2145918_0_0_1"/>
<dbReference type="AlphaFoldDB" id="A0A0D2DGH4"/>
<dbReference type="GeneID" id="25308720"/>
<dbReference type="EMBL" id="KN846974">
    <property type="protein sequence ID" value="KIW76786.1"/>
    <property type="molecule type" value="Genomic_DNA"/>
</dbReference>
<accession>A0A0D2DGH4</accession>
<evidence type="ECO:0000313" key="1">
    <source>
        <dbReference type="EMBL" id="KIW76786.1"/>
    </source>
</evidence>